<dbReference type="OrthoDB" id="10439599at2759"/>
<feature type="region of interest" description="Disordered" evidence="1">
    <location>
        <begin position="1"/>
        <end position="26"/>
    </location>
</feature>
<dbReference type="STRING" id="29170.A0A368FDI7"/>
<reference evidence="2 3" key="1">
    <citation type="submission" date="2014-10" db="EMBL/GenBank/DDBJ databases">
        <title>Draft genome of the hookworm Ancylostoma caninum.</title>
        <authorList>
            <person name="Mitreva M."/>
        </authorList>
    </citation>
    <scope>NUCLEOTIDE SEQUENCE [LARGE SCALE GENOMIC DNA]</scope>
    <source>
        <strain evidence="2 3">Baltimore</strain>
    </source>
</reference>
<evidence type="ECO:0000313" key="2">
    <source>
        <dbReference type="EMBL" id="RCN30203.1"/>
    </source>
</evidence>
<keyword evidence="3" id="KW-1185">Reference proteome</keyword>
<comment type="caution">
    <text evidence="2">The sequence shown here is derived from an EMBL/GenBank/DDBJ whole genome shotgun (WGS) entry which is preliminary data.</text>
</comment>
<name>A0A368FDI7_ANCCA</name>
<sequence>MVAGSLRKSYKSESEGTPHKKRLQSKVWDSLRGTAAAHEPHWRCLQGFQKCFAQKMPTRPKCDRRSAVNPSSTPRRSTEPINVTSVRRSPRIAAMSAIEKQLENLKL</sequence>
<evidence type="ECO:0000313" key="3">
    <source>
        <dbReference type="Proteomes" id="UP000252519"/>
    </source>
</evidence>
<dbReference type="Proteomes" id="UP000252519">
    <property type="component" value="Unassembled WGS sequence"/>
</dbReference>
<organism evidence="2 3">
    <name type="scientific">Ancylostoma caninum</name>
    <name type="common">Dog hookworm</name>
    <dbReference type="NCBI Taxonomy" id="29170"/>
    <lineage>
        <taxon>Eukaryota</taxon>
        <taxon>Metazoa</taxon>
        <taxon>Ecdysozoa</taxon>
        <taxon>Nematoda</taxon>
        <taxon>Chromadorea</taxon>
        <taxon>Rhabditida</taxon>
        <taxon>Rhabditina</taxon>
        <taxon>Rhabditomorpha</taxon>
        <taxon>Strongyloidea</taxon>
        <taxon>Ancylostomatidae</taxon>
        <taxon>Ancylostomatinae</taxon>
        <taxon>Ancylostoma</taxon>
    </lineage>
</organism>
<dbReference type="AlphaFoldDB" id="A0A368FDI7"/>
<proteinExistence type="predicted"/>
<dbReference type="EMBL" id="JOJR01001628">
    <property type="protein sequence ID" value="RCN30203.1"/>
    <property type="molecule type" value="Genomic_DNA"/>
</dbReference>
<protein>
    <submittedName>
        <fullName evidence="2">Uncharacterized protein</fullName>
    </submittedName>
</protein>
<feature type="compositionally biased region" description="Polar residues" evidence="1">
    <location>
        <begin position="68"/>
        <end position="84"/>
    </location>
</feature>
<accession>A0A368FDI7</accession>
<feature type="region of interest" description="Disordered" evidence="1">
    <location>
        <begin position="56"/>
        <end position="84"/>
    </location>
</feature>
<evidence type="ECO:0000256" key="1">
    <source>
        <dbReference type="SAM" id="MobiDB-lite"/>
    </source>
</evidence>
<gene>
    <name evidence="2" type="ORF">ANCCAN_24030</name>
</gene>